<reference evidence="2" key="1">
    <citation type="submission" date="2016-09" db="EMBL/GenBank/DDBJ databases">
        <authorList>
            <person name="Capua I."/>
            <person name="De Benedictis P."/>
            <person name="Joannis T."/>
            <person name="Lombin L.H."/>
            <person name="Cattoli G."/>
        </authorList>
    </citation>
    <scope>NUCLEOTIDE SEQUENCE</scope>
    <source>
        <strain evidence="2">B9</strain>
    </source>
</reference>
<sequence length="123" mass="12835">MMFTVVPPTLGHIKAGKLNIIGVASKSRLAIFPEVPTISESGLPGFESSIWYGLVAPAGTPDAIVAQLQSTVAAVLREPKVAENFRQQGIDPVGDSPNSFAATISQDVKTYAALIKAANISAE</sequence>
<dbReference type="PANTHER" id="PTHR42928">
    <property type="entry name" value="TRICARBOXYLATE-BINDING PROTEIN"/>
    <property type="match status" value="1"/>
</dbReference>
<dbReference type="EMBL" id="FMSH01000080">
    <property type="protein sequence ID" value="SCU74312.1"/>
    <property type="molecule type" value="Genomic_DNA"/>
</dbReference>
<comment type="similarity">
    <text evidence="1">Belongs to the UPF0065 (bug) family.</text>
</comment>
<dbReference type="PANTHER" id="PTHR42928:SF5">
    <property type="entry name" value="BLR1237 PROTEIN"/>
    <property type="match status" value="1"/>
</dbReference>
<evidence type="ECO:0000256" key="1">
    <source>
        <dbReference type="ARBA" id="ARBA00006987"/>
    </source>
</evidence>
<dbReference type="InterPro" id="IPR042100">
    <property type="entry name" value="Bug_dom1"/>
</dbReference>
<evidence type="ECO:0008006" key="3">
    <source>
        <dbReference type="Google" id="ProtNLM"/>
    </source>
</evidence>
<dbReference type="AlphaFoldDB" id="A0A1K0J8S2"/>
<accession>A0A1K0J8S2</accession>
<gene>
    <name evidence="2" type="ORF">CNECB9_1700046</name>
</gene>
<dbReference type="Pfam" id="PF03401">
    <property type="entry name" value="TctC"/>
    <property type="match status" value="1"/>
</dbReference>
<protein>
    <recommendedName>
        <fullName evidence="3">Extra-cytoplasmic solute receptor</fullName>
    </recommendedName>
</protein>
<evidence type="ECO:0000313" key="2">
    <source>
        <dbReference type="EMBL" id="SCU74312.1"/>
    </source>
</evidence>
<proteinExistence type="inferred from homology"/>
<name>A0A1K0J8S2_CUPNE</name>
<dbReference type="Gene3D" id="3.40.190.10">
    <property type="entry name" value="Periplasmic binding protein-like II"/>
    <property type="match status" value="1"/>
</dbReference>
<dbReference type="InterPro" id="IPR005064">
    <property type="entry name" value="BUG"/>
</dbReference>
<organism evidence="2">
    <name type="scientific">Cupriavidus necator</name>
    <name type="common">Alcaligenes eutrophus</name>
    <name type="synonym">Ralstonia eutropha</name>
    <dbReference type="NCBI Taxonomy" id="106590"/>
    <lineage>
        <taxon>Bacteria</taxon>
        <taxon>Pseudomonadati</taxon>
        <taxon>Pseudomonadota</taxon>
        <taxon>Betaproteobacteria</taxon>
        <taxon>Burkholderiales</taxon>
        <taxon>Burkholderiaceae</taxon>
        <taxon>Cupriavidus</taxon>
    </lineage>
</organism>
<dbReference type="Gene3D" id="3.40.190.150">
    <property type="entry name" value="Bordetella uptake gene, domain 1"/>
    <property type="match status" value="1"/>
</dbReference>